<evidence type="ECO:0008006" key="4">
    <source>
        <dbReference type="Google" id="ProtNLM"/>
    </source>
</evidence>
<evidence type="ECO:0000313" key="2">
    <source>
        <dbReference type="EMBL" id="GKV25040.1"/>
    </source>
</evidence>
<accession>A0AAV5KKH0</accession>
<gene>
    <name evidence="2" type="ORF">SLEP1_g34548</name>
</gene>
<reference evidence="2 3" key="1">
    <citation type="journal article" date="2021" name="Commun. Biol.">
        <title>The genome of Shorea leprosula (Dipterocarpaceae) highlights the ecological relevance of drought in aseasonal tropical rainforests.</title>
        <authorList>
            <person name="Ng K.K.S."/>
            <person name="Kobayashi M.J."/>
            <person name="Fawcett J.A."/>
            <person name="Hatakeyama M."/>
            <person name="Paape T."/>
            <person name="Ng C.H."/>
            <person name="Ang C.C."/>
            <person name="Tnah L.H."/>
            <person name="Lee C.T."/>
            <person name="Nishiyama T."/>
            <person name="Sese J."/>
            <person name="O'Brien M.J."/>
            <person name="Copetti D."/>
            <person name="Mohd Noor M.I."/>
            <person name="Ong R.C."/>
            <person name="Putra M."/>
            <person name="Sireger I.Z."/>
            <person name="Indrioko S."/>
            <person name="Kosugi Y."/>
            <person name="Izuno A."/>
            <person name="Isagi Y."/>
            <person name="Lee S.L."/>
            <person name="Shimizu K.K."/>
        </authorList>
    </citation>
    <scope>NUCLEOTIDE SEQUENCE [LARGE SCALE GENOMIC DNA]</scope>
    <source>
        <strain evidence="2">214</strain>
    </source>
</reference>
<comment type="caution">
    <text evidence="2">The sequence shown here is derived from an EMBL/GenBank/DDBJ whole genome shotgun (WGS) entry which is preliminary data.</text>
</comment>
<organism evidence="2 3">
    <name type="scientific">Rubroshorea leprosula</name>
    <dbReference type="NCBI Taxonomy" id="152421"/>
    <lineage>
        <taxon>Eukaryota</taxon>
        <taxon>Viridiplantae</taxon>
        <taxon>Streptophyta</taxon>
        <taxon>Embryophyta</taxon>
        <taxon>Tracheophyta</taxon>
        <taxon>Spermatophyta</taxon>
        <taxon>Magnoliopsida</taxon>
        <taxon>eudicotyledons</taxon>
        <taxon>Gunneridae</taxon>
        <taxon>Pentapetalae</taxon>
        <taxon>rosids</taxon>
        <taxon>malvids</taxon>
        <taxon>Malvales</taxon>
        <taxon>Dipterocarpaceae</taxon>
        <taxon>Rubroshorea</taxon>
    </lineage>
</organism>
<name>A0AAV5KKH0_9ROSI</name>
<sequence length="110" mass="12490">MRHPFDSRRPPAKPTASHEEKPVGSLKFLLLSCPRTRFRSLEFSPLQRIFGSALLCSSPPAAPALWGRIALIFCSVSFPLHFPPALPQLQLRFWLVKFRKQNRGRGTHGK</sequence>
<evidence type="ECO:0000256" key="1">
    <source>
        <dbReference type="SAM" id="MobiDB-lite"/>
    </source>
</evidence>
<protein>
    <recommendedName>
        <fullName evidence="4">Transmembrane protein</fullName>
    </recommendedName>
</protein>
<evidence type="ECO:0000313" key="3">
    <source>
        <dbReference type="Proteomes" id="UP001054252"/>
    </source>
</evidence>
<dbReference type="EMBL" id="BPVZ01000067">
    <property type="protein sequence ID" value="GKV25040.1"/>
    <property type="molecule type" value="Genomic_DNA"/>
</dbReference>
<proteinExistence type="predicted"/>
<keyword evidence="3" id="KW-1185">Reference proteome</keyword>
<dbReference type="AlphaFoldDB" id="A0AAV5KKH0"/>
<dbReference type="Proteomes" id="UP001054252">
    <property type="component" value="Unassembled WGS sequence"/>
</dbReference>
<feature type="region of interest" description="Disordered" evidence="1">
    <location>
        <begin position="1"/>
        <end position="22"/>
    </location>
</feature>